<evidence type="ECO:0000313" key="3">
    <source>
        <dbReference type="EMBL" id="GMI50382.1"/>
    </source>
</evidence>
<dbReference type="SMART" id="SM00271">
    <property type="entry name" value="DnaJ"/>
    <property type="match status" value="1"/>
</dbReference>
<accession>A0ABQ6N8G1</accession>
<feature type="domain" description="J" evidence="2">
    <location>
        <begin position="21"/>
        <end position="89"/>
    </location>
</feature>
<evidence type="ECO:0000313" key="4">
    <source>
        <dbReference type="Proteomes" id="UP001165060"/>
    </source>
</evidence>
<dbReference type="CDD" id="cd06257">
    <property type="entry name" value="DnaJ"/>
    <property type="match status" value="1"/>
</dbReference>
<keyword evidence="4" id="KW-1185">Reference proteome</keyword>
<evidence type="ECO:0000256" key="1">
    <source>
        <dbReference type="ARBA" id="ARBA00023186"/>
    </source>
</evidence>
<name>A0ABQ6N8G1_9STRA</name>
<dbReference type="InterPro" id="IPR036869">
    <property type="entry name" value="J_dom_sf"/>
</dbReference>
<reference evidence="3 4" key="1">
    <citation type="journal article" date="2023" name="Commun. Biol.">
        <title>Genome analysis of Parmales, the sister group of diatoms, reveals the evolutionary specialization of diatoms from phago-mixotrophs to photoautotrophs.</title>
        <authorList>
            <person name="Ban H."/>
            <person name="Sato S."/>
            <person name="Yoshikawa S."/>
            <person name="Yamada K."/>
            <person name="Nakamura Y."/>
            <person name="Ichinomiya M."/>
            <person name="Sato N."/>
            <person name="Blanc-Mathieu R."/>
            <person name="Endo H."/>
            <person name="Kuwata A."/>
            <person name="Ogata H."/>
        </authorList>
    </citation>
    <scope>NUCLEOTIDE SEQUENCE [LARGE SCALE GENOMIC DNA]</scope>
</reference>
<proteinExistence type="predicted"/>
<dbReference type="Proteomes" id="UP001165060">
    <property type="component" value="Unassembled WGS sequence"/>
</dbReference>
<gene>
    <name evidence="3" type="ORF">TeGR_g13823</name>
</gene>
<dbReference type="Pfam" id="PF11875">
    <property type="entry name" value="DnaJ-like_C11_C"/>
    <property type="match status" value="1"/>
</dbReference>
<dbReference type="Pfam" id="PF00226">
    <property type="entry name" value="DnaJ"/>
    <property type="match status" value="1"/>
</dbReference>
<sequence length="611" mass="65280">MPSSPPPSGAPSAAPSAPLPDLYAVLALPRSASPRAVKAAYTDLARSFHPDKQRSAAARALPDEHFLLVKRAFEVLKDPASRAAYDEYGERGLEMLGGSEANRRELGEYVAQPGKMRRVLDEQVKLKRLSELESKVATAGAIDLSTSLLPLFHGHSPFPQMRSVSIHQSCQCPVTRTVTLGFSGFATSSYGLGAGGVSASLEKALPGGSSVQAELALGERQKLQLGASRSFSRDTQASARFLLDKQRGRLLRLSTGTFLGAERQTYASFSLGLGAAPGLSLTLNKSTPAAAVTSRSLELALDPGDAYARASAACELGRAHSGSARLKVGSRGTELQVSSARSLSRFTRLSMGLRVSASAGVSWVLKFRRGKMSFQFPILISQMITPWSLLLAASAPMVLDEAVQRALGLAVTGREKKEQMADDEILKIALKGKEDALAQQLLMKRVATKKVEEAERLEGEGGQPLVVVSATYGYASAPLQDSLDVTVPLQFFTQPAAGSLALPAGSKNSLLGFYHFGADLRNSKRKKRRSVLEAFLDDSDDDDDAEAGADTSYSVGAAGLRRSAEQQQEVRLFVRYKFGGSLWEAAFEDEEEVALPCPDRATRVGDADVVS</sequence>
<keyword evidence="1" id="KW-0143">Chaperone</keyword>
<dbReference type="EMBL" id="BRYB01006502">
    <property type="protein sequence ID" value="GMI50382.1"/>
    <property type="molecule type" value="Genomic_DNA"/>
</dbReference>
<dbReference type="PROSITE" id="PS50076">
    <property type="entry name" value="DNAJ_2"/>
    <property type="match status" value="1"/>
</dbReference>
<dbReference type="InterPro" id="IPR052243">
    <property type="entry name" value="Mito_inner_membrane_organizer"/>
</dbReference>
<dbReference type="SUPFAM" id="SSF46565">
    <property type="entry name" value="Chaperone J-domain"/>
    <property type="match status" value="1"/>
</dbReference>
<dbReference type="PANTHER" id="PTHR44157">
    <property type="entry name" value="DNAJ HOMOLOG SUBFAMILY C MEMBER 11"/>
    <property type="match status" value="1"/>
</dbReference>
<organism evidence="3 4">
    <name type="scientific">Tetraparma gracilis</name>
    <dbReference type="NCBI Taxonomy" id="2962635"/>
    <lineage>
        <taxon>Eukaryota</taxon>
        <taxon>Sar</taxon>
        <taxon>Stramenopiles</taxon>
        <taxon>Ochrophyta</taxon>
        <taxon>Bolidophyceae</taxon>
        <taxon>Parmales</taxon>
        <taxon>Triparmaceae</taxon>
        <taxon>Tetraparma</taxon>
    </lineage>
</organism>
<dbReference type="InterPro" id="IPR024586">
    <property type="entry name" value="DnaJ-like_C11_C"/>
</dbReference>
<dbReference type="Pfam" id="PF22774">
    <property type="entry name" value="DNAJC11_beta-barrel"/>
    <property type="match status" value="1"/>
</dbReference>
<dbReference type="PRINTS" id="PR00625">
    <property type="entry name" value="JDOMAIN"/>
</dbReference>
<dbReference type="InterPro" id="IPR001623">
    <property type="entry name" value="DnaJ_domain"/>
</dbReference>
<comment type="caution">
    <text evidence="3">The sequence shown here is derived from an EMBL/GenBank/DDBJ whole genome shotgun (WGS) entry which is preliminary data.</text>
</comment>
<evidence type="ECO:0000259" key="2">
    <source>
        <dbReference type="PROSITE" id="PS50076"/>
    </source>
</evidence>
<protein>
    <recommendedName>
        <fullName evidence="2">J domain-containing protein</fullName>
    </recommendedName>
</protein>
<dbReference type="InterPro" id="IPR055225">
    <property type="entry name" value="DNAJC11-like_beta-barrel"/>
</dbReference>
<dbReference type="PANTHER" id="PTHR44157:SF1">
    <property type="entry name" value="DNAJ HOMOLOG SUBFAMILY C MEMBER 11"/>
    <property type="match status" value="1"/>
</dbReference>
<dbReference type="Gene3D" id="1.10.287.110">
    <property type="entry name" value="DnaJ domain"/>
    <property type="match status" value="1"/>
</dbReference>